<proteinExistence type="inferred from homology"/>
<dbReference type="EC" id="2.1.2.9" evidence="2 5"/>
<dbReference type="Proteomes" id="UP001154095">
    <property type="component" value="Chromosome"/>
</dbReference>
<evidence type="ECO:0000256" key="3">
    <source>
        <dbReference type="ARBA" id="ARBA00022679"/>
    </source>
</evidence>
<evidence type="ECO:0000259" key="6">
    <source>
        <dbReference type="Pfam" id="PF00551"/>
    </source>
</evidence>
<dbReference type="PANTHER" id="PTHR11138">
    <property type="entry name" value="METHIONYL-TRNA FORMYLTRANSFERASE"/>
    <property type="match status" value="1"/>
</dbReference>
<dbReference type="Gene3D" id="3.40.50.12230">
    <property type="match status" value="1"/>
</dbReference>
<dbReference type="RefSeq" id="WP_254007395.1">
    <property type="nucleotide sequence ID" value="NZ_OW659477.1"/>
</dbReference>
<keyword evidence="3 5" id="KW-0808">Transferase</keyword>
<dbReference type="InterPro" id="IPR041711">
    <property type="entry name" value="Met-tRNA-FMT_N"/>
</dbReference>
<dbReference type="InterPro" id="IPR005793">
    <property type="entry name" value="Formyl_trans_C"/>
</dbReference>
<dbReference type="Proteomes" id="UP001154111">
    <property type="component" value="Chromosome"/>
</dbReference>
<dbReference type="InterPro" id="IPR002376">
    <property type="entry name" value="Formyl_transf_N"/>
</dbReference>
<dbReference type="GO" id="GO:0004479">
    <property type="term" value="F:methionyl-tRNA formyltransferase activity"/>
    <property type="evidence" value="ECO:0007669"/>
    <property type="project" value="UniProtKB-UniRule"/>
</dbReference>
<dbReference type="Pfam" id="PF00551">
    <property type="entry name" value="Formyl_trans_N"/>
    <property type="match status" value="1"/>
</dbReference>
<evidence type="ECO:0000256" key="2">
    <source>
        <dbReference type="ARBA" id="ARBA00012261"/>
    </source>
</evidence>
<evidence type="ECO:0000313" key="9">
    <source>
        <dbReference type="EMBL" id="CAH2761655.1"/>
    </source>
</evidence>
<keyword evidence="10" id="KW-1185">Reference proteome</keyword>
<dbReference type="InterPro" id="IPR001555">
    <property type="entry name" value="GART_AS"/>
</dbReference>
<evidence type="ECO:0000256" key="4">
    <source>
        <dbReference type="ARBA" id="ARBA00022917"/>
    </source>
</evidence>
<feature type="domain" description="Formyl transferase N-terminal" evidence="6">
    <location>
        <begin position="1"/>
        <end position="172"/>
    </location>
</feature>
<accession>A0AAU9VHX0</accession>
<comment type="catalytic activity">
    <reaction evidence="5">
        <text>L-methionyl-tRNA(fMet) + (6R)-10-formyltetrahydrofolate = N-formyl-L-methionyl-tRNA(fMet) + (6S)-5,6,7,8-tetrahydrofolate + H(+)</text>
        <dbReference type="Rhea" id="RHEA:24380"/>
        <dbReference type="Rhea" id="RHEA-COMP:9952"/>
        <dbReference type="Rhea" id="RHEA-COMP:9953"/>
        <dbReference type="ChEBI" id="CHEBI:15378"/>
        <dbReference type="ChEBI" id="CHEBI:57453"/>
        <dbReference type="ChEBI" id="CHEBI:78530"/>
        <dbReference type="ChEBI" id="CHEBI:78844"/>
        <dbReference type="ChEBI" id="CHEBI:195366"/>
        <dbReference type="EC" id="2.1.2.9"/>
    </reaction>
</comment>
<dbReference type="Pfam" id="PF02911">
    <property type="entry name" value="Formyl_trans_C"/>
    <property type="match status" value="1"/>
</dbReference>
<dbReference type="GO" id="GO:0005829">
    <property type="term" value="C:cytosol"/>
    <property type="evidence" value="ECO:0007669"/>
    <property type="project" value="TreeGrafter"/>
</dbReference>
<dbReference type="EMBL" id="OW659477">
    <property type="protein sequence ID" value="CAH2761655.1"/>
    <property type="molecule type" value="Genomic_DNA"/>
</dbReference>
<comment type="function">
    <text evidence="5">Attaches a formyl group to the free amino group of methionyl-tRNA(fMet). The formyl group appears to play a dual role in the initiator identity of N-formylmethionyl-tRNA by promoting its recognition by IF2 and preventing the misappropriation of this tRNA by the elongation apparatus.</text>
</comment>
<dbReference type="InterPro" id="IPR044135">
    <property type="entry name" value="Met-tRNA-FMT_C"/>
</dbReference>
<organism evidence="9 11">
    <name type="scientific">Erysipelothrix amsterdamensis</name>
    <dbReference type="NCBI Taxonomy" id="2929157"/>
    <lineage>
        <taxon>Bacteria</taxon>
        <taxon>Bacillati</taxon>
        <taxon>Bacillota</taxon>
        <taxon>Erysipelotrichia</taxon>
        <taxon>Erysipelotrichales</taxon>
        <taxon>Erysipelotrichaceae</taxon>
        <taxon>Erysipelothrix</taxon>
    </lineage>
</organism>
<evidence type="ECO:0000256" key="1">
    <source>
        <dbReference type="ARBA" id="ARBA00010699"/>
    </source>
</evidence>
<reference evidence="9" key="1">
    <citation type="submission" date="2022-04" db="EMBL/GenBank/DDBJ databases">
        <authorList>
            <person name="Forde T."/>
        </authorList>
    </citation>
    <scope>NUCLEOTIDE SEQUENCE</scope>
    <source>
        <strain evidence="9">A18Y016a</strain>
        <strain evidence="8">A18Y020d</strain>
    </source>
</reference>
<evidence type="ECO:0000256" key="5">
    <source>
        <dbReference type="HAMAP-Rule" id="MF_00182"/>
    </source>
</evidence>
<dbReference type="NCBIfam" id="TIGR00460">
    <property type="entry name" value="fmt"/>
    <property type="match status" value="1"/>
</dbReference>
<name>A0AAU9VHX0_9FIRM</name>
<dbReference type="PANTHER" id="PTHR11138:SF5">
    <property type="entry name" value="METHIONYL-TRNA FORMYLTRANSFERASE, MITOCHONDRIAL"/>
    <property type="match status" value="1"/>
</dbReference>
<dbReference type="AlphaFoldDB" id="A0AAU9VHX0"/>
<dbReference type="InterPro" id="IPR005794">
    <property type="entry name" value="Fmt"/>
</dbReference>
<gene>
    <name evidence="5 9" type="primary">fmt</name>
    <name evidence="9" type="ORF">ERYAMS2_00817</name>
    <name evidence="8" type="ORF">ERYAMS_00523</name>
</gene>
<dbReference type="PROSITE" id="PS00373">
    <property type="entry name" value="GART"/>
    <property type="match status" value="1"/>
</dbReference>
<sequence length="308" mass="34069">MRVMFMGTTHFSCVVLQQLLDDGYDVVAVVTQPDRPFGRKKVLKAPPVKELAIEHQIPVIQPVKIKESIDDVLAFKPDLVVTCAYGQIVPKAILDYPKFLCLNVHASLLPKFRGGAPIHWSIIRGEKETGVTLMRMDVGMDSGDMLSSRSVSIEDQDMMGDVEAKLMEASKVLIREDLKSYLEGKLSFVPQDKDLVTLAYTIQRDDEFVSFMRPVTDVYNHIRGLIPWPVGYGVVEGMNVKFHGVTMCSSTHAYEPGEVVSVDEDGLTIACIGGTVTISLIQPAGKPVTSAHDFANGLGRNWKGKRFE</sequence>
<dbReference type="InterPro" id="IPR036477">
    <property type="entry name" value="Formyl_transf_N_sf"/>
</dbReference>
<feature type="binding site" evidence="5">
    <location>
        <begin position="107"/>
        <end position="110"/>
    </location>
    <ligand>
        <name>(6S)-5,6,7,8-tetrahydrofolate</name>
        <dbReference type="ChEBI" id="CHEBI:57453"/>
    </ligand>
</feature>
<dbReference type="SUPFAM" id="SSF50486">
    <property type="entry name" value="FMT C-terminal domain-like"/>
    <property type="match status" value="1"/>
</dbReference>
<dbReference type="SUPFAM" id="SSF53328">
    <property type="entry name" value="Formyltransferase"/>
    <property type="match status" value="1"/>
</dbReference>
<evidence type="ECO:0000313" key="10">
    <source>
        <dbReference type="Proteomes" id="UP001154095"/>
    </source>
</evidence>
<evidence type="ECO:0000259" key="7">
    <source>
        <dbReference type="Pfam" id="PF02911"/>
    </source>
</evidence>
<dbReference type="InterPro" id="IPR011034">
    <property type="entry name" value="Formyl_transferase-like_C_sf"/>
</dbReference>
<keyword evidence="4 5" id="KW-0648">Protein biosynthesis</keyword>
<dbReference type="CDD" id="cd08646">
    <property type="entry name" value="FMT_core_Met-tRNA-FMT_N"/>
    <property type="match status" value="1"/>
</dbReference>
<dbReference type="CDD" id="cd08704">
    <property type="entry name" value="Met_tRNA_FMT_C"/>
    <property type="match status" value="1"/>
</dbReference>
<protein>
    <recommendedName>
        <fullName evidence="2 5">Methionyl-tRNA formyltransferase</fullName>
        <ecNumber evidence="2 5">2.1.2.9</ecNumber>
    </recommendedName>
</protein>
<dbReference type="EMBL" id="OW659496">
    <property type="protein sequence ID" value="CAH2761654.1"/>
    <property type="molecule type" value="Genomic_DNA"/>
</dbReference>
<dbReference type="HAMAP" id="MF_00182">
    <property type="entry name" value="Formyl_trans"/>
    <property type="match status" value="1"/>
</dbReference>
<evidence type="ECO:0000313" key="11">
    <source>
        <dbReference type="Proteomes" id="UP001154111"/>
    </source>
</evidence>
<feature type="domain" description="Formyl transferase C-terminal" evidence="7">
    <location>
        <begin position="202"/>
        <end position="298"/>
    </location>
</feature>
<comment type="similarity">
    <text evidence="1 5">Belongs to the Fmt family.</text>
</comment>
<evidence type="ECO:0000313" key="8">
    <source>
        <dbReference type="EMBL" id="CAH2761654.1"/>
    </source>
</evidence>